<protein>
    <submittedName>
        <fullName evidence="1">Uncharacterized protein</fullName>
    </submittedName>
</protein>
<dbReference type="EMBL" id="RXHI01000004">
    <property type="protein sequence ID" value="RUA23052.1"/>
    <property type="molecule type" value="Genomic_DNA"/>
</dbReference>
<reference evidence="1" key="1">
    <citation type="submission" date="2018-12" db="EMBL/GenBank/DDBJ databases">
        <authorList>
            <person name="Jadhav K."/>
            <person name="Kushwaha B."/>
            <person name="Jadhav I."/>
        </authorList>
    </citation>
    <scope>NUCLEOTIDE SEQUENCE [LARGE SCALE GENOMIC DNA]</scope>
    <source>
        <strain evidence="1">SBS 10</strain>
    </source>
</reference>
<gene>
    <name evidence="1" type="ORF">DSL92_02035</name>
</gene>
<evidence type="ECO:0000313" key="1">
    <source>
        <dbReference type="EMBL" id="RUA23052.1"/>
    </source>
</evidence>
<accession>A0A432JKD1</accession>
<comment type="caution">
    <text evidence="1">The sequence shown here is derived from an EMBL/GenBank/DDBJ whole genome shotgun (WGS) entry which is preliminary data.</text>
</comment>
<organism evidence="1">
    <name type="scientific">Billgrantia gudaonensis</name>
    <dbReference type="NCBI Taxonomy" id="376427"/>
    <lineage>
        <taxon>Bacteria</taxon>
        <taxon>Pseudomonadati</taxon>
        <taxon>Pseudomonadota</taxon>
        <taxon>Gammaproteobacteria</taxon>
        <taxon>Oceanospirillales</taxon>
        <taxon>Halomonadaceae</taxon>
        <taxon>Billgrantia</taxon>
    </lineage>
</organism>
<dbReference type="AlphaFoldDB" id="A0A432JKD1"/>
<proteinExistence type="predicted"/>
<name>A0A432JKD1_9GAMM</name>
<sequence>MLHGSTLRARGCCAIRRVRKWRGCSTAIMSSRAKWSALRGSATYSGAHRLEVAEGLEALAEGSRIAWYLPTPMSYCIGAVVPRAGRRTRDFRSSNGGSGWHDSIAFRPRPRDAAFRYRHPCGGATAWHAVSRYPVSRCPPAASI</sequence>